<dbReference type="Pfam" id="PF09339">
    <property type="entry name" value="HTH_IclR"/>
    <property type="match status" value="1"/>
</dbReference>
<keyword evidence="4" id="KW-0804">Transcription</keyword>
<evidence type="ECO:0000313" key="8">
    <source>
        <dbReference type="Proteomes" id="UP000045782"/>
    </source>
</evidence>
<dbReference type="SMART" id="SM00346">
    <property type="entry name" value="HTH_ICLR"/>
    <property type="match status" value="1"/>
</dbReference>
<dbReference type="GO" id="GO:0045892">
    <property type="term" value="P:negative regulation of DNA-templated transcription"/>
    <property type="evidence" value="ECO:0007669"/>
    <property type="project" value="TreeGrafter"/>
</dbReference>
<dbReference type="PANTHER" id="PTHR30136:SF39">
    <property type="entry name" value="TRANSCRIPTIONAL REGULATORY PROTEIN"/>
    <property type="match status" value="1"/>
</dbReference>
<evidence type="ECO:0000256" key="4">
    <source>
        <dbReference type="ARBA" id="ARBA00023163"/>
    </source>
</evidence>
<dbReference type="FunFam" id="1.10.10.10:FF:000056">
    <property type="entry name" value="IclR family transcriptional regulator"/>
    <property type="match status" value="1"/>
</dbReference>
<dbReference type="Pfam" id="PF01614">
    <property type="entry name" value="IclR_C"/>
    <property type="match status" value="1"/>
</dbReference>
<evidence type="ECO:0000256" key="6">
    <source>
        <dbReference type="ARBA" id="ARBA00070406"/>
    </source>
</evidence>
<dbReference type="InterPro" id="IPR029016">
    <property type="entry name" value="GAF-like_dom_sf"/>
</dbReference>
<keyword evidence="1" id="KW-0319">Glycerol metabolism</keyword>
<dbReference type="InterPro" id="IPR014757">
    <property type="entry name" value="Tscrpt_reg_IclR_C"/>
</dbReference>
<comment type="function">
    <text evidence="5">May be an activator protein for the gylABX operon.</text>
</comment>
<dbReference type="GO" id="GO:0003700">
    <property type="term" value="F:DNA-binding transcription factor activity"/>
    <property type="evidence" value="ECO:0007669"/>
    <property type="project" value="TreeGrafter"/>
</dbReference>
<gene>
    <name evidence="7" type="primary">iclR_1</name>
    <name evidence="7" type="ORF">ERS075579_02126</name>
</gene>
<dbReference type="Gene3D" id="1.10.10.10">
    <property type="entry name" value="Winged helix-like DNA-binding domain superfamily/Winged helix DNA-binding domain"/>
    <property type="match status" value="1"/>
</dbReference>
<dbReference type="Gene3D" id="3.30.450.40">
    <property type="match status" value="1"/>
</dbReference>
<name>A0A0U0YGE5_9MYCO</name>
<keyword evidence="2" id="KW-0805">Transcription regulation</keyword>
<dbReference type="EMBL" id="CSWP01000003">
    <property type="protein sequence ID" value="CPV49574.1"/>
    <property type="molecule type" value="Genomic_DNA"/>
</dbReference>
<dbReference type="AlphaFoldDB" id="A0A0U0YGE5"/>
<evidence type="ECO:0000256" key="1">
    <source>
        <dbReference type="ARBA" id="ARBA00022798"/>
    </source>
</evidence>
<accession>A0A0U0YGE5</accession>
<dbReference type="PROSITE" id="PS51077">
    <property type="entry name" value="HTH_ICLR"/>
    <property type="match status" value="1"/>
</dbReference>
<dbReference type="SUPFAM" id="SSF46785">
    <property type="entry name" value="Winged helix' DNA-binding domain"/>
    <property type="match status" value="1"/>
</dbReference>
<dbReference type="GO" id="GO:0003677">
    <property type="term" value="F:DNA binding"/>
    <property type="evidence" value="ECO:0007669"/>
    <property type="project" value="UniProtKB-KW"/>
</dbReference>
<sequence>MDAYGDLVTEAPSVVNRTAALLRAVSADTGTGVSTTELARRTGIPRATAHRLLESLATEGLVERDARSGQWFLGPEIYVLGAASAPRYNITERAAADVAALARNTSESAFFSLRRGDHTVVLLAEDGDFPIRSHVLYEGARFPLGVVSSGMAVLAYLPDAAIHAYLERADLQSEWGNGFRIDAVWERVALTRKTGWAVNPGQVVEGSWGMAAAVFDANQNPIGALTLTGIEARFNADRQPVLGQLLLRHAHRLSRTVRR</sequence>
<organism evidence="7 8">
    <name type="scientific">Mycobacteroides abscessus</name>
    <dbReference type="NCBI Taxonomy" id="36809"/>
    <lineage>
        <taxon>Bacteria</taxon>
        <taxon>Bacillati</taxon>
        <taxon>Actinomycetota</taxon>
        <taxon>Actinomycetes</taxon>
        <taxon>Mycobacteriales</taxon>
        <taxon>Mycobacteriaceae</taxon>
        <taxon>Mycobacteroides</taxon>
    </lineage>
</organism>
<reference evidence="7 8" key="1">
    <citation type="submission" date="2015-03" db="EMBL/GenBank/DDBJ databases">
        <authorList>
            <person name="Murphy D."/>
        </authorList>
    </citation>
    <scope>NUCLEOTIDE SEQUENCE [LARGE SCALE GENOMIC DNA]</scope>
    <source>
        <strain evidence="7 8">PAP088</strain>
    </source>
</reference>
<dbReference type="SUPFAM" id="SSF55781">
    <property type="entry name" value="GAF domain-like"/>
    <property type="match status" value="1"/>
</dbReference>
<dbReference type="Proteomes" id="UP000045782">
    <property type="component" value="Unassembled WGS sequence"/>
</dbReference>
<evidence type="ECO:0000256" key="3">
    <source>
        <dbReference type="ARBA" id="ARBA00023125"/>
    </source>
</evidence>
<keyword evidence="3" id="KW-0238">DNA-binding</keyword>
<dbReference type="InterPro" id="IPR036390">
    <property type="entry name" value="WH_DNA-bd_sf"/>
</dbReference>
<proteinExistence type="predicted"/>
<dbReference type="InterPro" id="IPR050707">
    <property type="entry name" value="HTH_MetabolicPath_Reg"/>
</dbReference>
<evidence type="ECO:0000256" key="2">
    <source>
        <dbReference type="ARBA" id="ARBA00023015"/>
    </source>
</evidence>
<dbReference type="InterPro" id="IPR036388">
    <property type="entry name" value="WH-like_DNA-bd_sf"/>
</dbReference>
<dbReference type="PANTHER" id="PTHR30136">
    <property type="entry name" value="HELIX-TURN-HELIX TRANSCRIPTIONAL REGULATOR, ICLR FAMILY"/>
    <property type="match status" value="1"/>
</dbReference>
<evidence type="ECO:0000313" key="7">
    <source>
        <dbReference type="EMBL" id="CPV49574.1"/>
    </source>
</evidence>
<dbReference type="InterPro" id="IPR005471">
    <property type="entry name" value="Tscrpt_reg_IclR_N"/>
</dbReference>
<evidence type="ECO:0000256" key="5">
    <source>
        <dbReference type="ARBA" id="ARBA00058938"/>
    </source>
</evidence>
<protein>
    <recommendedName>
        <fullName evidence="6">Glycerol operon regulatory protein</fullName>
    </recommendedName>
</protein>
<dbReference type="GO" id="GO:0006071">
    <property type="term" value="P:glycerol metabolic process"/>
    <property type="evidence" value="ECO:0007669"/>
    <property type="project" value="UniProtKB-KW"/>
</dbReference>
<dbReference type="RefSeq" id="WP_005071487.1">
    <property type="nucleotide sequence ID" value="NZ_CP014959.1"/>
</dbReference>
<dbReference type="PROSITE" id="PS51078">
    <property type="entry name" value="ICLR_ED"/>
    <property type="match status" value="1"/>
</dbReference>